<dbReference type="Pfam" id="PF07963">
    <property type="entry name" value="N_methyl"/>
    <property type="match status" value="1"/>
</dbReference>
<evidence type="ECO:0000313" key="3">
    <source>
        <dbReference type="Proteomes" id="UP000198654"/>
    </source>
</evidence>
<keyword evidence="1" id="KW-0472">Membrane</keyword>
<sequence>MLNSSARRHRQCGITLIESLMTLVIISIALLGVASLQLLTLQDMRDASWRASAVNLAGGMLEQLRADRVNADDYAITDNKLQGCGTGTSIACQEMARWLQDVSASLPSSLVNLSVTESASETRAQLAIRWRQRPAGANDPLPTCGQDATSGGCIRLETLL</sequence>
<organism evidence="2 3">
    <name type="scientific">Modicisalibacter muralis</name>
    <dbReference type="NCBI Taxonomy" id="119000"/>
    <lineage>
        <taxon>Bacteria</taxon>
        <taxon>Pseudomonadati</taxon>
        <taxon>Pseudomonadota</taxon>
        <taxon>Gammaproteobacteria</taxon>
        <taxon>Oceanospirillales</taxon>
        <taxon>Halomonadaceae</taxon>
        <taxon>Modicisalibacter</taxon>
    </lineage>
</organism>
<dbReference type="Proteomes" id="UP000198654">
    <property type="component" value="Unassembled WGS sequence"/>
</dbReference>
<dbReference type="EMBL" id="FNGI01000012">
    <property type="protein sequence ID" value="SDM11692.1"/>
    <property type="molecule type" value="Genomic_DNA"/>
</dbReference>
<feature type="transmembrane region" description="Helical" evidence="1">
    <location>
        <begin position="20"/>
        <end position="41"/>
    </location>
</feature>
<keyword evidence="3" id="KW-1185">Reference proteome</keyword>
<gene>
    <name evidence="2" type="ORF">SAMN05661010_03386</name>
</gene>
<evidence type="ECO:0000313" key="2">
    <source>
        <dbReference type="EMBL" id="SDM11692.1"/>
    </source>
</evidence>
<dbReference type="NCBIfam" id="TIGR02532">
    <property type="entry name" value="IV_pilin_GFxxxE"/>
    <property type="match status" value="1"/>
</dbReference>
<dbReference type="AlphaFoldDB" id="A0A1G9QL15"/>
<reference evidence="2 3" key="1">
    <citation type="submission" date="2016-10" db="EMBL/GenBank/DDBJ databases">
        <authorList>
            <person name="de Groot N.N."/>
        </authorList>
    </citation>
    <scope>NUCLEOTIDE SEQUENCE [LARGE SCALE GENOMIC DNA]</scope>
    <source>
        <strain evidence="2 3">DSM 14789</strain>
    </source>
</reference>
<evidence type="ECO:0000256" key="1">
    <source>
        <dbReference type="SAM" id="Phobius"/>
    </source>
</evidence>
<accession>A0A1G9QL15</accession>
<dbReference type="STRING" id="119000.SAMN05661010_03386"/>
<keyword evidence="1" id="KW-0812">Transmembrane</keyword>
<keyword evidence="1" id="KW-1133">Transmembrane helix</keyword>
<dbReference type="InterPro" id="IPR012902">
    <property type="entry name" value="N_methyl_site"/>
</dbReference>
<protein>
    <submittedName>
        <fullName evidence="2">Type IV pilus assembly protein PilV</fullName>
    </submittedName>
</protein>
<proteinExistence type="predicted"/>
<name>A0A1G9QL15_9GAMM</name>